<comment type="caution">
    <text evidence="2">The sequence shown here is derived from an EMBL/GenBank/DDBJ whole genome shotgun (WGS) entry which is preliminary data.</text>
</comment>
<evidence type="ECO:0000256" key="1">
    <source>
        <dbReference type="ARBA" id="ARBA00005367"/>
    </source>
</evidence>
<reference evidence="3" key="1">
    <citation type="journal article" date="2019" name="Int. J. Syst. Evol. Microbiol.">
        <title>The Global Catalogue of Microorganisms (GCM) 10K type strain sequencing project: providing services to taxonomists for standard genome sequencing and annotation.</title>
        <authorList>
            <consortium name="The Broad Institute Genomics Platform"/>
            <consortium name="The Broad Institute Genome Sequencing Center for Infectious Disease"/>
            <person name="Wu L."/>
            <person name="Ma J."/>
        </authorList>
    </citation>
    <scope>NUCLEOTIDE SEQUENCE [LARGE SCALE GENOMIC DNA]</scope>
    <source>
        <strain evidence="3">JCM 18720</strain>
    </source>
</reference>
<keyword evidence="3" id="KW-1185">Reference proteome</keyword>
<comment type="similarity">
    <text evidence="1">Belongs to the UPF0231 family.</text>
</comment>
<proteinExistence type="inferred from homology"/>
<name>A0ABP9RSY4_9GAMM</name>
<dbReference type="Pfam" id="PF06062">
    <property type="entry name" value="UPF0231"/>
    <property type="match status" value="1"/>
</dbReference>
<dbReference type="PIRSF" id="PIRSF006287">
    <property type="entry name" value="UCP006287"/>
    <property type="match status" value="1"/>
</dbReference>
<organism evidence="2 3">
    <name type="scientific">Ferrimonas gelatinilytica</name>
    <dbReference type="NCBI Taxonomy" id="1255257"/>
    <lineage>
        <taxon>Bacteria</taxon>
        <taxon>Pseudomonadati</taxon>
        <taxon>Pseudomonadota</taxon>
        <taxon>Gammaproteobacteria</taxon>
        <taxon>Alteromonadales</taxon>
        <taxon>Ferrimonadaceae</taxon>
        <taxon>Ferrimonas</taxon>
    </lineage>
</organism>
<dbReference type="EMBL" id="BAABLF010000002">
    <property type="protein sequence ID" value="GAA5186540.1"/>
    <property type="molecule type" value="Genomic_DNA"/>
</dbReference>
<evidence type="ECO:0000313" key="2">
    <source>
        <dbReference type="EMBL" id="GAA5186540.1"/>
    </source>
</evidence>
<dbReference type="Proteomes" id="UP001501600">
    <property type="component" value="Unassembled WGS sequence"/>
</dbReference>
<evidence type="ECO:0000313" key="3">
    <source>
        <dbReference type="Proteomes" id="UP001501600"/>
    </source>
</evidence>
<gene>
    <name evidence="2" type="ORF">GCM10025772_02260</name>
</gene>
<dbReference type="RefSeq" id="WP_345315193.1">
    <property type="nucleotide sequence ID" value="NZ_BAABLF010000002.1"/>
</dbReference>
<protein>
    <submittedName>
        <fullName evidence="2">YacL family protein</fullName>
    </submittedName>
</protein>
<dbReference type="InterPro" id="IPR008249">
    <property type="entry name" value="UPF0231"/>
</dbReference>
<sequence>MEYEFRREWGGPPMVVMSMGHEAIGRFVQEELSTPEAVAALMQALKALPLRSGSEYRQEGREQSLVAEADEVLIQDHRLHQEDDAAESLELNLYDAEAEACCGLEDFLMLLESWHAFLLGH</sequence>
<accession>A0ABP9RSY4</accession>